<dbReference type="EMBL" id="LN714502">
    <property type="protein sequence ID" value="CEL78098.1"/>
    <property type="molecule type" value="Genomic_DNA"/>
</dbReference>
<evidence type="ECO:0008006" key="3">
    <source>
        <dbReference type="Google" id="ProtNLM"/>
    </source>
</evidence>
<organism evidence="2">
    <name type="scientific">Toxoplasma gondii (strain ATCC 50861 / VEG)</name>
    <dbReference type="NCBI Taxonomy" id="432359"/>
    <lineage>
        <taxon>Eukaryota</taxon>
        <taxon>Sar</taxon>
        <taxon>Alveolata</taxon>
        <taxon>Apicomplexa</taxon>
        <taxon>Conoidasida</taxon>
        <taxon>Coccidia</taxon>
        <taxon>Eucoccidiorida</taxon>
        <taxon>Eimeriorina</taxon>
        <taxon>Sarcocystidae</taxon>
        <taxon>Toxoplasma</taxon>
    </lineage>
</organism>
<feature type="compositionally biased region" description="Basic residues" evidence="1">
    <location>
        <begin position="596"/>
        <end position="606"/>
    </location>
</feature>
<gene>
    <name evidence="2" type="ORF">BN1205_070450</name>
</gene>
<name>A0A0F7VBT8_TOXGV</name>
<accession>A0A0F7VBT8</accession>
<evidence type="ECO:0000256" key="1">
    <source>
        <dbReference type="SAM" id="MobiDB-lite"/>
    </source>
</evidence>
<feature type="region of interest" description="Disordered" evidence="1">
    <location>
        <begin position="594"/>
        <end position="613"/>
    </location>
</feature>
<sequence length="631" mass="70324">MASSALLTIHPSSATQVPHCASCEFRPRARRGGEEEEYEPSLWAALLAKEAEQWEGEDDLTLPQRGQVLTEKAREKLCNSQRCRTWLDLRLWFGFEEPDLCEGDYEEVFRPVRHEGFGLFEHFVELGSKTLETLTEMFFFRHYSLYARGASAGQSSSEFVAPAPLPLPPDLRKRFSPSVPQLLYTQKHTERTCAPISLYRFALAYLAGAQGLKTRTSVVEYVRACIGYACCCAGNSDKSLYVWGSVLIEHIYWTQRITSGHTHDESMLIHDLQEYLGYKCKSNSSLRTKILRALDGSEDARDVDAPPGDRVLRVYLEDFFKHLAEDSGVDPDNMGTWISREVNHFYASPALALFASVCFSLTPFLAELGSSASLQEGDSVPNLWSDLPPSTTYVSAFLALLSACWREDTEDSAKVWMKALVRRLRQLQLVVEIVGLEAKNPRRRQGGAQVVDVRRLEAFQQGLLGKYLLWVSAFEEEDAGREKEERAALEAVRRLLPTQEALALFASEHPLGSPCGGFCAPVSRFLGALGLTEGGRGRRPTHTAFPRSYGLPTSRGVWTIQDAQGRSRYEMIFAGGPVQPAGLQSAMELCGDVRGRPPRARPRRKDAKTPLASLSCPAPSNADFFSAMPFS</sequence>
<dbReference type="AlphaFoldDB" id="A0A0F7VBT8"/>
<protein>
    <recommendedName>
        <fullName evidence="3">Apicomplexan specific, related protein</fullName>
    </recommendedName>
</protein>
<proteinExistence type="predicted"/>
<reference evidence="2" key="1">
    <citation type="journal article" date="2015" name="PLoS ONE">
        <title>Comprehensive Evaluation of Toxoplasma gondii VEG and Neospora caninum LIV Genomes with Tachyzoite Stage Transcriptome and Proteome Defines Novel Transcript Features.</title>
        <authorList>
            <person name="Ramaprasad A."/>
            <person name="Mourier T."/>
            <person name="Naeem R."/>
            <person name="Malas T.B."/>
            <person name="Moussa E."/>
            <person name="Panigrahi A."/>
            <person name="Vermont S.J."/>
            <person name="Otto T.D."/>
            <person name="Wastling J."/>
            <person name="Pain A."/>
        </authorList>
    </citation>
    <scope>NUCLEOTIDE SEQUENCE</scope>
    <source>
        <strain evidence="2">VEG</strain>
    </source>
</reference>
<evidence type="ECO:0000313" key="2">
    <source>
        <dbReference type="EMBL" id="CEL78098.1"/>
    </source>
</evidence>